<dbReference type="EC" id="2.5.1.129" evidence="6"/>
<dbReference type="GO" id="GO:0106141">
    <property type="term" value="F:flavin prenyltransferase activity"/>
    <property type="evidence" value="ECO:0007669"/>
    <property type="project" value="UniProtKB-EC"/>
</dbReference>
<feature type="domain" description="Flavoprotein" evidence="7">
    <location>
        <begin position="1"/>
        <end position="157"/>
    </location>
</feature>
<evidence type="ECO:0000256" key="3">
    <source>
        <dbReference type="ARBA" id="ARBA00022643"/>
    </source>
</evidence>
<dbReference type="OMA" id="GHIETMG"/>
<comment type="similarity">
    <text evidence="5">Belongs to the UbiX/PAD1 family.</text>
</comment>
<comment type="caution">
    <text evidence="8">The sequence shown here is derived from an EMBL/GenBank/DDBJ whole genome shotgun (WGS) entry which is preliminary data.</text>
</comment>
<dbReference type="OrthoDB" id="5126881at2759"/>
<dbReference type="FunFam" id="3.40.50.1950:FF:000001">
    <property type="entry name" value="Flavin prenyltransferase UbiX"/>
    <property type="match status" value="1"/>
</dbReference>
<dbReference type="HAMAP" id="MF_01984">
    <property type="entry name" value="ubiX_pad"/>
    <property type="match status" value="1"/>
</dbReference>
<evidence type="ECO:0000256" key="6">
    <source>
        <dbReference type="ARBA" id="ARBA00066834"/>
    </source>
</evidence>
<dbReference type="InterPro" id="IPR036551">
    <property type="entry name" value="Flavin_trans-like"/>
</dbReference>
<evidence type="ECO:0000313" key="8">
    <source>
        <dbReference type="EMBL" id="RFU33724.1"/>
    </source>
</evidence>
<dbReference type="STRING" id="5539.A0A3E2HK00"/>
<dbReference type="InterPro" id="IPR004507">
    <property type="entry name" value="UbiX-like"/>
</dbReference>
<dbReference type="Proteomes" id="UP000258309">
    <property type="component" value="Unassembled WGS sequence"/>
</dbReference>
<keyword evidence="3" id="KW-0288">FMN</keyword>
<evidence type="ECO:0000256" key="2">
    <source>
        <dbReference type="ARBA" id="ARBA00022630"/>
    </source>
</evidence>
<proteinExistence type="inferred from homology"/>
<keyword evidence="2" id="KW-0285">Flavoprotein</keyword>
<keyword evidence="9" id="KW-1185">Reference proteome</keyword>
<protein>
    <recommendedName>
        <fullName evidence="6">flavin prenyltransferase</fullName>
        <ecNumber evidence="6">2.5.1.129</ecNumber>
    </recommendedName>
</protein>
<name>A0A3E2HK00_SCYLI</name>
<reference evidence="8 9" key="1">
    <citation type="submission" date="2018-05" db="EMBL/GenBank/DDBJ databases">
        <title>Draft genome sequence of Scytalidium lignicola DSM 105466, a ubiquitous saprotrophic fungus.</title>
        <authorList>
            <person name="Buettner E."/>
            <person name="Gebauer A.M."/>
            <person name="Hofrichter M."/>
            <person name="Liers C."/>
            <person name="Kellner H."/>
        </authorList>
    </citation>
    <scope>NUCLEOTIDE SEQUENCE [LARGE SCALE GENOMIC DNA]</scope>
    <source>
        <strain evidence="8 9">DSM 105466</strain>
    </source>
</reference>
<evidence type="ECO:0000256" key="4">
    <source>
        <dbReference type="ARBA" id="ARBA00022679"/>
    </source>
</evidence>
<keyword evidence="1" id="KW-0637">Prenyltransferase</keyword>
<sequence>MTGATGAIYAVKLLQRLKELDIETHLVISKWADVTNRYEAGVTASEIRKLATQVYPISDQAAPISSGSFLHDGMVIVPCSMKTVAAIRSGYGNDLISRAADITIKEQRKLILAVRETPLSPIHLDNMLYLARLGVVIFPPMPAFYTRPETIDDIVEQGIGRLLDSLGVHTDGFERRNGPGQHKE</sequence>
<dbReference type="PANTHER" id="PTHR43374:SF1">
    <property type="entry name" value="FLAVIN PRENYLTRANSFERASE PAD1, MITOCHONDRIAL"/>
    <property type="match status" value="1"/>
</dbReference>
<dbReference type="NCBIfam" id="TIGR00421">
    <property type="entry name" value="ubiX_pad"/>
    <property type="match status" value="1"/>
</dbReference>
<gene>
    <name evidence="8" type="ORF">B7463_g2643</name>
</gene>
<dbReference type="NCBIfam" id="NF004685">
    <property type="entry name" value="PRK06029.1"/>
    <property type="match status" value="1"/>
</dbReference>
<evidence type="ECO:0000256" key="5">
    <source>
        <dbReference type="ARBA" id="ARBA00060793"/>
    </source>
</evidence>
<accession>A0A3E2HK00</accession>
<evidence type="ECO:0000256" key="1">
    <source>
        <dbReference type="ARBA" id="ARBA00022602"/>
    </source>
</evidence>
<organism evidence="8 9">
    <name type="scientific">Scytalidium lignicola</name>
    <name type="common">Hyphomycete</name>
    <dbReference type="NCBI Taxonomy" id="5539"/>
    <lineage>
        <taxon>Eukaryota</taxon>
        <taxon>Fungi</taxon>
        <taxon>Dikarya</taxon>
        <taxon>Ascomycota</taxon>
        <taxon>Pezizomycotina</taxon>
        <taxon>Leotiomycetes</taxon>
        <taxon>Leotiomycetes incertae sedis</taxon>
        <taxon>Scytalidium</taxon>
    </lineage>
</organism>
<keyword evidence="4" id="KW-0808">Transferase</keyword>
<dbReference type="Gene3D" id="3.40.50.1950">
    <property type="entry name" value="Flavin prenyltransferase-like"/>
    <property type="match status" value="1"/>
</dbReference>
<feature type="non-terminal residue" evidence="8">
    <location>
        <position position="184"/>
    </location>
</feature>
<evidence type="ECO:0000259" key="7">
    <source>
        <dbReference type="Pfam" id="PF02441"/>
    </source>
</evidence>
<dbReference type="GO" id="GO:0016831">
    <property type="term" value="F:carboxy-lyase activity"/>
    <property type="evidence" value="ECO:0007669"/>
    <property type="project" value="TreeGrafter"/>
</dbReference>
<feature type="non-terminal residue" evidence="8">
    <location>
        <position position="1"/>
    </location>
</feature>
<dbReference type="AlphaFoldDB" id="A0A3E2HK00"/>
<dbReference type="Pfam" id="PF02441">
    <property type="entry name" value="Flavoprotein"/>
    <property type="match status" value="1"/>
</dbReference>
<dbReference type="EMBL" id="NCSJ02000031">
    <property type="protein sequence ID" value="RFU33724.1"/>
    <property type="molecule type" value="Genomic_DNA"/>
</dbReference>
<evidence type="ECO:0000313" key="9">
    <source>
        <dbReference type="Proteomes" id="UP000258309"/>
    </source>
</evidence>
<dbReference type="SUPFAM" id="SSF52507">
    <property type="entry name" value="Homo-oligomeric flavin-containing Cys decarboxylases, HFCD"/>
    <property type="match status" value="1"/>
</dbReference>
<dbReference type="InterPro" id="IPR003382">
    <property type="entry name" value="Flavoprotein"/>
</dbReference>
<dbReference type="PANTHER" id="PTHR43374">
    <property type="entry name" value="FLAVIN PRENYLTRANSFERASE"/>
    <property type="match status" value="1"/>
</dbReference>